<dbReference type="CDD" id="cd04893">
    <property type="entry name" value="ACT_GcvR_1"/>
    <property type="match status" value="1"/>
</dbReference>
<protein>
    <recommendedName>
        <fullName evidence="1">Glycine cleavage system transcriptional repressor</fullName>
    </recommendedName>
</protein>
<evidence type="ECO:0000313" key="2">
    <source>
        <dbReference type="EMBL" id="QJD29561.1"/>
    </source>
</evidence>
<dbReference type="Gene3D" id="3.30.70.260">
    <property type="match status" value="2"/>
</dbReference>
<sequence>MQIVATILGAYRLNLIAEISQVVSECRCTLLESRMTELGTEFAGHLMVEGNWNHIARFESALENLAARYALKIHMLRAPEDKPREDDAIPYAVDVVAGENGSHLFELADFFVARNIKILDVSTSRPPAPYSGTPMFIGHLTVMIPPDLKIIPLRDEFVEFCDRQNLDAILEPVKR</sequence>
<keyword evidence="3" id="KW-1185">Reference proteome</keyword>
<dbReference type="InterPro" id="IPR045865">
    <property type="entry name" value="ACT-like_dom_sf"/>
</dbReference>
<dbReference type="Pfam" id="PF13740">
    <property type="entry name" value="ACT_6"/>
    <property type="match status" value="1"/>
</dbReference>
<reference evidence="3" key="1">
    <citation type="submission" date="2019-12" db="EMBL/GenBank/DDBJ databases">
        <authorList>
            <person name="Awala S.I."/>
            <person name="Rhee S.K."/>
        </authorList>
    </citation>
    <scope>NUCLEOTIDE SEQUENCE [LARGE SCALE GENOMIC DNA]</scope>
    <source>
        <strain evidence="3">IM1</strain>
    </source>
</reference>
<name>A0A858Q6V6_9GAMM</name>
<proteinExistence type="predicted"/>
<dbReference type="AlphaFoldDB" id="A0A858Q6V6"/>
<evidence type="ECO:0000256" key="1">
    <source>
        <dbReference type="PIRNR" id="PIRNR028103"/>
    </source>
</evidence>
<dbReference type="InterPro" id="IPR016867">
    <property type="entry name" value="GcvR"/>
</dbReference>
<organism evidence="2 3">
    <name type="scientific">Methylococcus geothermalis</name>
    <dbReference type="NCBI Taxonomy" id="2681310"/>
    <lineage>
        <taxon>Bacteria</taxon>
        <taxon>Pseudomonadati</taxon>
        <taxon>Pseudomonadota</taxon>
        <taxon>Gammaproteobacteria</taxon>
        <taxon>Methylococcales</taxon>
        <taxon>Methylococcaceae</taxon>
        <taxon>Methylococcus</taxon>
    </lineage>
</organism>
<dbReference type="Proteomes" id="UP000503004">
    <property type="component" value="Chromosome"/>
</dbReference>
<evidence type="ECO:0000313" key="3">
    <source>
        <dbReference type="Proteomes" id="UP000503004"/>
    </source>
</evidence>
<dbReference type="PANTHER" id="PTHR34875">
    <property type="entry name" value="UPF0237 PROTEIN MJ1558"/>
    <property type="match status" value="1"/>
</dbReference>
<dbReference type="RefSeq" id="WP_169602844.1">
    <property type="nucleotide sequence ID" value="NZ_CP046565.1"/>
</dbReference>
<accession>A0A858Q6V6</accession>
<dbReference type="KEGG" id="metu:GNH96_05970"/>
<dbReference type="GO" id="GO:0005737">
    <property type="term" value="C:cytoplasm"/>
    <property type="evidence" value="ECO:0007669"/>
    <property type="project" value="UniProtKB-SubCell"/>
</dbReference>
<dbReference type="InterPro" id="IPR050990">
    <property type="entry name" value="UPF0237/GcvR_regulator"/>
</dbReference>
<keyword evidence="1" id="KW-0678">Repressor</keyword>
<gene>
    <name evidence="2" type="ORF">GNH96_05970</name>
</gene>
<dbReference type="PIRSF" id="PIRSF028103">
    <property type="entry name" value="GcvR"/>
    <property type="match status" value="1"/>
</dbReference>
<comment type="subcellular location">
    <subcellularLocation>
        <location evidence="1">Cytoplasm</location>
    </subcellularLocation>
</comment>
<keyword evidence="1" id="KW-0963">Cytoplasm</keyword>
<dbReference type="EMBL" id="CP046565">
    <property type="protein sequence ID" value="QJD29561.1"/>
    <property type="molecule type" value="Genomic_DNA"/>
</dbReference>
<dbReference type="PANTHER" id="PTHR34875:SF5">
    <property type="entry name" value="GLYCINE CLEAVAGE SYSTEM TRANSCRIPTIONAL REPRESSOR"/>
    <property type="match status" value="1"/>
</dbReference>
<keyword evidence="1" id="KW-0804">Transcription</keyword>
<dbReference type="GO" id="GO:0006355">
    <property type="term" value="P:regulation of DNA-templated transcription"/>
    <property type="evidence" value="ECO:0007669"/>
    <property type="project" value="UniProtKB-UniRule"/>
</dbReference>
<dbReference type="SUPFAM" id="SSF55021">
    <property type="entry name" value="ACT-like"/>
    <property type="match status" value="2"/>
</dbReference>
<dbReference type="CDD" id="cd04869">
    <property type="entry name" value="ACT_GcvR_2"/>
    <property type="match status" value="1"/>
</dbReference>